<dbReference type="Pfam" id="PF13630">
    <property type="entry name" value="SdpI"/>
    <property type="match status" value="1"/>
</dbReference>
<dbReference type="PANTHER" id="PTHR37810:SF5">
    <property type="entry name" value="IMMUNITY PROTEIN SDPI"/>
    <property type="match status" value="1"/>
</dbReference>
<reference evidence="3 4" key="1">
    <citation type="submission" date="2017-12" db="EMBL/GenBank/DDBJ databases">
        <title>Genomic Encyclopedia of Type Strains, Phase III (KMG-III): the genomes of soil and plant-associated and newly described type strains.</title>
        <authorList>
            <person name="Whitman W."/>
        </authorList>
    </citation>
    <scope>NUCLEOTIDE SEQUENCE [LARGE SCALE GENOMIC DNA]</scope>
    <source>
        <strain evidence="3 4">LP43</strain>
    </source>
</reference>
<proteinExistence type="predicted"/>
<feature type="transmembrane region" description="Helical" evidence="1">
    <location>
        <begin position="47"/>
        <end position="71"/>
    </location>
</feature>
<feature type="transmembrane region" description="Helical" evidence="1">
    <location>
        <begin position="164"/>
        <end position="183"/>
    </location>
</feature>
<dbReference type="InterPro" id="IPR012867">
    <property type="entry name" value="DUF1648"/>
</dbReference>
<dbReference type="Pfam" id="PF07853">
    <property type="entry name" value="DUF1648"/>
    <property type="match status" value="1"/>
</dbReference>
<protein>
    <submittedName>
        <fullName evidence="3">Putative membrane protein</fullName>
    </submittedName>
</protein>
<feature type="domain" description="DUF1648" evidence="2">
    <location>
        <begin position="15"/>
        <end position="57"/>
    </location>
</feature>
<evidence type="ECO:0000256" key="1">
    <source>
        <dbReference type="SAM" id="Phobius"/>
    </source>
</evidence>
<dbReference type="Proteomes" id="UP000233782">
    <property type="component" value="Unassembled WGS sequence"/>
</dbReference>
<dbReference type="EMBL" id="PJMU01000003">
    <property type="protein sequence ID" value="PKV63412.1"/>
    <property type="molecule type" value="Genomic_DNA"/>
</dbReference>
<comment type="caution">
    <text evidence="3">The sequence shown here is derived from an EMBL/GenBank/DDBJ whole genome shotgun (WGS) entry which is preliminary data.</text>
</comment>
<feature type="transmembrane region" description="Helical" evidence="1">
    <location>
        <begin position="189"/>
        <end position="211"/>
    </location>
</feature>
<feature type="transmembrane region" description="Helical" evidence="1">
    <location>
        <begin position="116"/>
        <end position="135"/>
    </location>
</feature>
<name>A0A2N3U9J1_9BACT</name>
<dbReference type="OrthoDB" id="9808690at2"/>
<evidence type="ECO:0000259" key="2">
    <source>
        <dbReference type="Pfam" id="PF07853"/>
    </source>
</evidence>
<evidence type="ECO:0000313" key="3">
    <source>
        <dbReference type="EMBL" id="PKV63412.1"/>
    </source>
</evidence>
<dbReference type="GO" id="GO:0009636">
    <property type="term" value="P:response to toxic substance"/>
    <property type="evidence" value="ECO:0007669"/>
    <property type="project" value="TreeGrafter"/>
</dbReference>
<dbReference type="InterPro" id="IPR025962">
    <property type="entry name" value="SdpI/YhfL"/>
</dbReference>
<keyword evidence="1" id="KW-0472">Membrane</keyword>
<keyword evidence="4" id="KW-1185">Reference proteome</keyword>
<accession>A0A2N3U9J1</accession>
<feature type="transmembrane region" description="Helical" evidence="1">
    <location>
        <begin position="92"/>
        <end position="110"/>
    </location>
</feature>
<keyword evidence="1" id="KW-1133">Transmembrane helix</keyword>
<evidence type="ECO:0000313" key="4">
    <source>
        <dbReference type="Proteomes" id="UP000233782"/>
    </source>
</evidence>
<gene>
    <name evidence="3" type="ORF">BD749_3255</name>
</gene>
<dbReference type="AlphaFoldDB" id="A0A2N3U9J1"/>
<dbReference type="RefSeq" id="WP_101446178.1">
    <property type="nucleotide sequence ID" value="NZ_PJMU01000003.1"/>
</dbReference>
<dbReference type="PANTHER" id="PTHR37810">
    <property type="entry name" value="IMMUNITY PROTEIN SDPI"/>
    <property type="match status" value="1"/>
</dbReference>
<dbReference type="PIRSF" id="PIRSF038959">
    <property type="entry name" value="SdpI"/>
    <property type="match status" value="1"/>
</dbReference>
<keyword evidence="1" id="KW-0812">Transmembrane</keyword>
<dbReference type="InterPro" id="IPR026272">
    <property type="entry name" value="SdpI"/>
</dbReference>
<feature type="transmembrane region" description="Helical" evidence="1">
    <location>
        <begin position="10"/>
        <end position="27"/>
    </location>
</feature>
<organism evidence="3 4">
    <name type="scientific">Pontibacter ramchanderi</name>
    <dbReference type="NCBI Taxonomy" id="1179743"/>
    <lineage>
        <taxon>Bacteria</taxon>
        <taxon>Pseudomonadati</taxon>
        <taxon>Bacteroidota</taxon>
        <taxon>Cytophagia</taxon>
        <taxon>Cytophagales</taxon>
        <taxon>Hymenobacteraceae</taxon>
        <taxon>Pontibacter</taxon>
    </lineage>
</organism>
<sequence length="219" mass="24797">MKTKNLTREIILWAIVFIPLAYLAWAWPDMPERIPIHFNWKGEADGWAGKTSMVFIVLGTTALLNLVLLAVPHIDPKRKLDYMGSKYHQLRFIVVSFMSALCLFSIHAALNPGSFSPKALFFLIGGLLVALGNYFQAVKPNYFIGIRTPWTLESEQVWRKTHRLGGILWIVGGLLLMVLALLPNSGIQQVFFVVLITLTVLIPVGYSFVAYRQEQRQHS</sequence>